<dbReference type="GO" id="GO:0016747">
    <property type="term" value="F:acyltransferase activity, transferring groups other than amino-acyl groups"/>
    <property type="evidence" value="ECO:0007669"/>
    <property type="project" value="InterPro"/>
</dbReference>
<dbReference type="OrthoDB" id="424368at2"/>
<reference evidence="2 3" key="1">
    <citation type="submission" date="2019-02" db="EMBL/GenBank/DDBJ databases">
        <title>Bacterial novel species Emticicia sp. 17J42-9 isolated from soil.</title>
        <authorList>
            <person name="Jung H.-Y."/>
        </authorList>
    </citation>
    <scope>NUCLEOTIDE SEQUENCE [LARGE SCALE GENOMIC DNA]</scope>
    <source>
        <strain evidence="2 3">17J42-9</strain>
    </source>
</reference>
<dbReference type="InterPro" id="IPR016181">
    <property type="entry name" value="Acyl_CoA_acyltransferase"/>
</dbReference>
<keyword evidence="3" id="KW-1185">Reference proteome</keyword>
<evidence type="ECO:0000313" key="3">
    <source>
        <dbReference type="Proteomes" id="UP000293162"/>
    </source>
</evidence>
<name>A0A4Q5LWA8_9BACT</name>
<dbReference type="SUPFAM" id="SSF55729">
    <property type="entry name" value="Acyl-CoA N-acyltransferases (Nat)"/>
    <property type="match status" value="1"/>
</dbReference>
<sequence>MSSQQAINLRHGQLSDLPELQQLFRDTIHAVCQSDYEEAQLKVWAAGAENTTRWHSMLTQQYVMVALINDSIVGFGTLDKGKYIDMFYVHKDYQNQGIASKLYQALEKEALRQGQTRLTADVSKTARPFFEKRGFTVVAEQTVVRQGVALTNFKMEKFLLEM</sequence>
<protein>
    <submittedName>
        <fullName evidence="2">GNAT family N-acetyltransferase</fullName>
    </submittedName>
</protein>
<dbReference type="Proteomes" id="UP000293162">
    <property type="component" value="Unassembled WGS sequence"/>
</dbReference>
<dbReference type="PROSITE" id="PS51186">
    <property type="entry name" value="GNAT"/>
    <property type="match status" value="1"/>
</dbReference>
<dbReference type="EMBL" id="SEWF01000036">
    <property type="protein sequence ID" value="RYU93849.1"/>
    <property type="molecule type" value="Genomic_DNA"/>
</dbReference>
<dbReference type="Pfam" id="PF13673">
    <property type="entry name" value="Acetyltransf_10"/>
    <property type="match status" value="1"/>
</dbReference>
<keyword evidence="2" id="KW-0808">Transferase</keyword>
<dbReference type="Gene3D" id="3.40.630.30">
    <property type="match status" value="1"/>
</dbReference>
<organism evidence="2 3">
    <name type="scientific">Emticicia agri</name>
    <dbReference type="NCBI Taxonomy" id="2492393"/>
    <lineage>
        <taxon>Bacteria</taxon>
        <taxon>Pseudomonadati</taxon>
        <taxon>Bacteroidota</taxon>
        <taxon>Cytophagia</taxon>
        <taxon>Cytophagales</taxon>
        <taxon>Leadbetterellaceae</taxon>
        <taxon>Emticicia</taxon>
    </lineage>
</organism>
<gene>
    <name evidence="2" type="ORF">EWM59_20225</name>
</gene>
<dbReference type="RefSeq" id="WP_130023068.1">
    <property type="nucleotide sequence ID" value="NZ_SEWF01000036.1"/>
</dbReference>
<accession>A0A4Q5LWA8</accession>
<evidence type="ECO:0000313" key="2">
    <source>
        <dbReference type="EMBL" id="RYU93849.1"/>
    </source>
</evidence>
<proteinExistence type="predicted"/>
<dbReference type="CDD" id="cd04301">
    <property type="entry name" value="NAT_SF"/>
    <property type="match status" value="1"/>
</dbReference>
<feature type="domain" description="N-acetyltransferase" evidence="1">
    <location>
        <begin position="7"/>
        <end position="160"/>
    </location>
</feature>
<evidence type="ECO:0000259" key="1">
    <source>
        <dbReference type="PROSITE" id="PS51186"/>
    </source>
</evidence>
<dbReference type="PANTHER" id="PTHR43451:SF1">
    <property type="entry name" value="ACETYLTRANSFERASE"/>
    <property type="match status" value="1"/>
</dbReference>
<dbReference type="InterPro" id="IPR000182">
    <property type="entry name" value="GNAT_dom"/>
</dbReference>
<dbReference type="PANTHER" id="PTHR43451">
    <property type="entry name" value="ACETYLTRANSFERASE (GNAT) FAMILY PROTEIN"/>
    <property type="match status" value="1"/>
</dbReference>
<dbReference type="AlphaFoldDB" id="A0A4Q5LWA8"/>
<comment type="caution">
    <text evidence="2">The sequence shown here is derived from an EMBL/GenBank/DDBJ whole genome shotgun (WGS) entry which is preliminary data.</text>
</comment>
<dbReference type="InterPro" id="IPR052564">
    <property type="entry name" value="N-acetyltrans/Recomb-assoc"/>
</dbReference>